<dbReference type="Pfam" id="PF07463">
    <property type="entry name" value="NUMOD4"/>
    <property type="match status" value="1"/>
</dbReference>
<organism evidence="2">
    <name type="scientific">termite gut metagenome</name>
    <dbReference type="NCBI Taxonomy" id="433724"/>
    <lineage>
        <taxon>unclassified sequences</taxon>
        <taxon>metagenomes</taxon>
        <taxon>organismal metagenomes</taxon>
    </lineage>
</organism>
<evidence type="ECO:0000313" key="3">
    <source>
        <dbReference type="EMBL" id="KAA6340134.1"/>
    </source>
</evidence>
<name>A0A5J4S3Z4_9ZZZZ</name>
<comment type="caution">
    <text evidence="2">The sequence shown here is derived from an EMBL/GenBank/DDBJ whole genome shotgun (WGS) entry which is preliminary data.</text>
</comment>
<dbReference type="Gene3D" id="1.10.10.60">
    <property type="entry name" value="Homeodomain-like"/>
    <property type="match status" value="1"/>
</dbReference>
<dbReference type="AlphaFoldDB" id="A0A5J4S3Z4"/>
<dbReference type="SUPFAM" id="SSF54060">
    <property type="entry name" value="His-Me finger endonucleases"/>
    <property type="match status" value="1"/>
</dbReference>
<evidence type="ECO:0000313" key="2">
    <source>
        <dbReference type="EMBL" id="KAA6340120.1"/>
    </source>
</evidence>
<protein>
    <recommendedName>
        <fullName evidence="1">HNH nuclease domain-containing protein</fullName>
    </recommendedName>
</protein>
<dbReference type="EMBL" id="SNRY01000482">
    <property type="protein sequence ID" value="KAA6340120.1"/>
    <property type="molecule type" value="Genomic_DNA"/>
</dbReference>
<feature type="domain" description="HNH nuclease" evidence="1">
    <location>
        <begin position="51"/>
        <end position="100"/>
    </location>
</feature>
<evidence type="ECO:0000259" key="1">
    <source>
        <dbReference type="SMART" id="SM00507"/>
    </source>
</evidence>
<dbReference type="Gene3D" id="3.90.75.20">
    <property type="match status" value="1"/>
</dbReference>
<dbReference type="Pfam" id="PF13392">
    <property type="entry name" value="HNH_3"/>
    <property type="match status" value="1"/>
</dbReference>
<gene>
    <name evidence="2" type="ORF">EZS27_011982</name>
    <name evidence="3" type="ORF">EZS27_011996</name>
</gene>
<accession>A0A5J4S3Z4</accession>
<reference evidence="2" key="1">
    <citation type="submission" date="2019-03" db="EMBL/GenBank/DDBJ databases">
        <title>Single cell metagenomics reveals metabolic interactions within the superorganism composed of flagellate Streblomastix strix and complex community of Bacteroidetes bacteria on its surface.</title>
        <authorList>
            <person name="Treitli S.C."/>
            <person name="Kolisko M."/>
            <person name="Husnik F."/>
            <person name="Keeling P."/>
            <person name="Hampl V."/>
        </authorList>
    </citation>
    <scope>NUCLEOTIDE SEQUENCE</scope>
    <source>
        <strain evidence="2">STM</strain>
    </source>
</reference>
<proteinExistence type="predicted"/>
<dbReference type="InterPro" id="IPR003615">
    <property type="entry name" value="HNH_nuc"/>
</dbReference>
<dbReference type="GO" id="GO:0016788">
    <property type="term" value="F:hydrolase activity, acting on ester bonds"/>
    <property type="evidence" value="ECO:0007669"/>
    <property type="project" value="InterPro"/>
</dbReference>
<sequence length="164" mass="19294">MENEIWRPIQGFEAHYEVSNYGNVRRKKSKRLRNINYAQVYPTVLLSVNGVHKTLRVHRLVALAFLPMRDESKTHVNHIDGNKRNNHVNNLEWVTQAENNLHSYRVLKRKSPMQGKVPPNRKMQELDIPEIDRINKSGISTEEIGKMYGIDGSTIRKHLRKYRK</sequence>
<dbReference type="EMBL" id="SNRY01000482">
    <property type="protein sequence ID" value="KAA6340134.1"/>
    <property type="molecule type" value="Genomic_DNA"/>
</dbReference>
<dbReference type="SMART" id="SM00507">
    <property type="entry name" value="HNHc"/>
    <property type="match status" value="1"/>
</dbReference>
<dbReference type="InterPro" id="IPR044925">
    <property type="entry name" value="His-Me_finger_sf"/>
</dbReference>
<dbReference type="InterPro" id="IPR010902">
    <property type="entry name" value="NUMOD4"/>
</dbReference>